<accession>A0A3P6G1M7</accession>
<reference evidence="1" key="1">
    <citation type="submission" date="2018-11" db="EMBL/GenBank/DDBJ databases">
        <authorList>
            <consortium name="Genoscope - CEA"/>
            <person name="William W."/>
        </authorList>
    </citation>
    <scope>NUCLEOTIDE SEQUENCE</scope>
</reference>
<organism evidence="1">
    <name type="scientific">Brassica oleracea</name>
    <name type="common">Wild cabbage</name>
    <dbReference type="NCBI Taxonomy" id="3712"/>
    <lineage>
        <taxon>Eukaryota</taxon>
        <taxon>Viridiplantae</taxon>
        <taxon>Streptophyta</taxon>
        <taxon>Embryophyta</taxon>
        <taxon>Tracheophyta</taxon>
        <taxon>Spermatophyta</taxon>
        <taxon>Magnoliopsida</taxon>
        <taxon>eudicotyledons</taxon>
        <taxon>Gunneridae</taxon>
        <taxon>Pentapetalae</taxon>
        <taxon>rosids</taxon>
        <taxon>malvids</taxon>
        <taxon>Brassicales</taxon>
        <taxon>Brassicaceae</taxon>
        <taxon>Brassiceae</taxon>
        <taxon>Brassica</taxon>
    </lineage>
</organism>
<evidence type="ECO:0000313" key="1">
    <source>
        <dbReference type="EMBL" id="VDD50532.1"/>
    </source>
</evidence>
<protein>
    <submittedName>
        <fullName evidence="1">Uncharacterized protein</fullName>
    </submittedName>
</protein>
<dbReference type="EMBL" id="LR031878">
    <property type="protein sequence ID" value="VDD50532.1"/>
    <property type="molecule type" value="Genomic_DNA"/>
</dbReference>
<name>A0A3P6G1M7_BRAOL</name>
<dbReference type="AlphaFoldDB" id="A0A3P6G1M7"/>
<sequence>MKTNQDNFKFWVMFESGLPSRFPIKDLRGNPSAFSRGAPLNSAQVIFDCFEMVVFDCFAGKKWIYQNSPPPAVHSITNMKS</sequence>
<proteinExistence type="predicted"/>
<gene>
    <name evidence="1" type="ORF">BOLC1T02921H</name>
</gene>